<evidence type="ECO:0000313" key="2">
    <source>
        <dbReference type="Proteomes" id="UP000288675"/>
    </source>
</evidence>
<dbReference type="Pfam" id="PF17279">
    <property type="entry name" value="DUF5344"/>
    <property type="match status" value="1"/>
</dbReference>
<dbReference type="InterPro" id="IPR046318">
    <property type="entry name" value="DUF5344"/>
</dbReference>
<dbReference type="EMBL" id="CP035232">
    <property type="protein sequence ID" value="QAT63907.1"/>
    <property type="molecule type" value="Genomic_DNA"/>
</dbReference>
<evidence type="ECO:0000313" key="1">
    <source>
        <dbReference type="EMBL" id="QAT63907.1"/>
    </source>
</evidence>
<accession>A0AAJ3YVA5</accession>
<dbReference type="AlphaFoldDB" id="A0AAJ3YVA5"/>
<dbReference type="Proteomes" id="UP000288675">
    <property type="component" value="Chromosome"/>
</dbReference>
<dbReference type="KEGG" id="bgy:BGLY_0448"/>
<protein>
    <recommendedName>
        <fullName evidence="3">YwqI/YxiC family protein</fullName>
    </recommendedName>
</protein>
<proteinExistence type="predicted"/>
<dbReference type="GeneID" id="82851519"/>
<reference evidence="1 2" key="1">
    <citation type="submission" date="2019-01" db="EMBL/GenBank/DDBJ databases">
        <title>Genome sequence of Bacillus glycinifermentans SRCM103574.</title>
        <authorList>
            <person name="Kong H.-J."/>
            <person name="Jeong S.-Y."/>
            <person name="Jeong D.-Y."/>
        </authorList>
    </citation>
    <scope>NUCLEOTIDE SEQUENCE [LARGE SCALE GENOMIC DNA]</scope>
    <source>
        <strain evidence="1 2">SRCM103574</strain>
    </source>
</reference>
<evidence type="ECO:0008006" key="3">
    <source>
        <dbReference type="Google" id="ProtNLM"/>
    </source>
</evidence>
<name>A0AAJ3YVA5_9BACI</name>
<dbReference type="RefSeq" id="WP_046133061.1">
    <property type="nucleotide sequence ID" value="NZ_CP035232.1"/>
</dbReference>
<sequence>MSQEIKVKTGEVKQALSKLKHSAHALKPSVPTDIKGQNKLDVADKIEDMNKDLKKLTTAYASALSKQIAQTESAVEMMKDTDKKLASSMKAK</sequence>
<gene>
    <name evidence="1" type="ORF">EQZ20_02390</name>
</gene>
<organism evidence="1 2">
    <name type="scientific">Bacillus glycinifermentans</name>
    <dbReference type="NCBI Taxonomy" id="1664069"/>
    <lineage>
        <taxon>Bacteria</taxon>
        <taxon>Bacillati</taxon>
        <taxon>Bacillota</taxon>
        <taxon>Bacilli</taxon>
        <taxon>Bacillales</taxon>
        <taxon>Bacillaceae</taxon>
        <taxon>Bacillus</taxon>
    </lineage>
</organism>